<dbReference type="PANTHER" id="PTHR43641">
    <property type="entry name" value="FORMATE ACETYLTRANSFERASE 3-RELATED"/>
    <property type="match status" value="1"/>
</dbReference>
<dbReference type="EC" id="4.1.1.83" evidence="2"/>
<dbReference type="GO" id="GO:0043722">
    <property type="term" value="F:4-hydroxyphenylacetate decarboxylase activity"/>
    <property type="evidence" value="ECO:0007669"/>
    <property type="project" value="UniProtKB-EC"/>
</dbReference>
<feature type="domain" description="PFL" evidence="1">
    <location>
        <begin position="1"/>
        <end position="281"/>
    </location>
</feature>
<evidence type="ECO:0000259" key="1">
    <source>
        <dbReference type="PROSITE" id="PS51554"/>
    </source>
</evidence>
<dbReference type="PROSITE" id="PS51554">
    <property type="entry name" value="PFL"/>
    <property type="match status" value="1"/>
</dbReference>
<dbReference type="GO" id="GO:0005829">
    <property type="term" value="C:cytosol"/>
    <property type="evidence" value="ECO:0007669"/>
    <property type="project" value="TreeGrafter"/>
</dbReference>
<dbReference type="InterPro" id="IPR051215">
    <property type="entry name" value="GRE"/>
</dbReference>
<dbReference type="Gene3D" id="3.20.70.20">
    <property type="match status" value="1"/>
</dbReference>
<organism evidence="2">
    <name type="scientific">Serratia fonticola</name>
    <dbReference type="NCBI Taxonomy" id="47917"/>
    <lineage>
        <taxon>Bacteria</taxon>
        <taxon>Pseudomonadati</taxon>
        <taxon>Pseudomonadota</taxon>
        <taxon>Gammaproteobacteria</taxon>
        <taxon>Enterobacterales</taxon>
        <taxon>Yersiniaceae</taxon>
        <taxon>Serratia</taxon>
    </lineage>
</organism>
<gene>
    <name evidence="2" type="primary">hpdB_3</name>
    <name evidence="2" type="ORF">NCTC12965_02253</name>
</gene>
<sequence>MKELDAFPTRPQDRFAISEADKQVYREQLYPYWEKRSMKDFINGQMSEEVKTATQTQIFSVNQTDKGQGHIIIDYPRLLNNGLDNLLTELQSHAEQQPDNAFYAAALLLLQASQRHILRYESLARQMAEQCSDETRRAELLRIAEISSHNAHHKPQDFYQACQLFWYMNIILQYESNASSLSLGRFDQYMLPFYQASLNQGQDPAFLKELLESLWVKCNDIVLLRSTSSARYFAGFPTGYTILLGGLTETGRSAVNVLSFLCLDGLPEYPPATAEPRRAGQ</sequence>
<reference evidence="2" key="1">
    <citation type="submission" date="2019-05" db="EMBL/GenBank/DDBJ databases">
        <authorList>
            <consortium name="Pathogen Informatics"/>
        </authorList>
    </citation>
    <scope>NUCLEOTIDE SEQUENCE [LARGE SCALE GENOMIC DNA]</scope>
    <source>
        <strain evidence="2">NCTC12965</strain>
    </source>
</reference>
<dbReference type="AlphaFoldDB" id="A0A4U9U430"/>
<accession>A0A4U9U430</accession>
<dbReference type="InterPro" id="IPR004184">
    <property type="entry name" value="PFL_dom"/>
</dbReference>
<name>A0A4U9U430_SERFO</name>
<proteinExistence type="predicted"/>
<dbReference type="Pfam" id="PF02901">
    <property type="entry name" value="PFL-like"/>
    <property type="match status" value="1"/>
</dbReference>
<dbReference type="PANTHER" id="PTHR43641:SF3">
    <property type="entry name" value="DEHYDRATASE PFLD-RELATED"/>
    <property type="match status" value="1"/>
</dbReference>
<evidence type="ECO:0000313" key="2">
    <source>
        <dbReference type="EMBL" id="VTR25822.1"/>
    </source>
</evidence>
<dbReference type="EMBL" id="CABEEZ010000040">
    <property type="protein sequence ID" value="VTR25822.1"/>
    <property type="molecule type" value="Genomic_DNA"/>
</dbReference>
<dbReference type="SUPFAM" id="SSF51998">
    <property type="entry name" value="PFL-like glycyl radical enzymes"/>
    <property type="match status" value="1"/>
</dbReference>
<keyword evidence="2" id="KW-0456">Lyase</keyword>
<protein>
    <submittedName>
        <fullName evidence="2">4-hydroxyphenylacetate decarboxylase large subunit</fullName>
        <ecNumber evidence="2">4.1.1.83</ecNumber>
    </submittedName>
</protein>